<dbReference type="EMBL" id="MU151724">
    <property type="protein sequence ID" value="KAF9442007.1"/>
    <property type="molecule type" value="Genomic_DNA"/>
</dbReference>
<evidence type="ECO:0000313" key="1">
    <source>
        <dbReference type="EMBL" id="KAF9442007.1"/>
    </source>
</evidence>
<accession>A0A9P5X0I4</accession>
<sequence length="205" mass="22766">MVEKRFISSSVCRCPSIASLDLNQVSCILLLQPREPTHISSTALVLRFPSANAPRLNACFVGWGGDVRSWRGLGTSKIPRESNMRPLDLSNLSFFSHNTDVPLSLLFIYAANDLDAIPGPPPDCVWGVTTLYITLQPNPAHGPPWIHGWRKVAVALKNLCLWLKGSLELGMADVQIHSGEPCHRRQGSVRIHTYKSYSEAIMRPR</sequence>
<protein>
    <submittedName>
        <fullName evidence="1">Uncharacterized protein</fullName>
    </submittedName>
</protein>
<keyword evidence="2" id="KW-1185">Reference proteome</keyword>
<evidence type="ECO:0000313" key="2">
    <source>
        <dbReference type="Proteomes" id="UP000807342"/>
    </source>
</evidence>
<dbReference type="Proteomes" id="UP000807342">
    <property type="component" value="Unassembled WGS sequence"/>
</dbReference>
<gene>
    <name evidence="1" type="ORF">P691DRAFT_517128</name>
</gene>
<reference evidence="1" key="1">
    <citation type="submission" date="2020-11" db="EMBL/GenBank/DDBJ databases">
        <authorList>
            <consortium name="DOE Joint Genome Institute"/>
            <person name="Ahrendt S."/>
            <person name="Riley R."/>
            <person name="Andreopoulos W."/>
            <person name="Labutti K."/>
            <person name="Pangilinan J."/>
            <person name="Ruiz-Duenas F.J."/>
            <person name="Barrasa J.M."/>
            <person name="Sanchez-Garcia M."/>
            <person name="Camarero S."/>
            <person name="Miyauchi S."/>
            <person name="Serrano A."/>
            <person name="Linde D."/>
            <person name="Babiker R."/>
            <person name="Drula E."/>
            <person name="Ayuso-Fernandez I."/>
            <person name="Pacheco R."/>
            <person name="Padilla G."/>
            <person name="Ferreira P."/>
            <person name="Barriuso J."/>
            <person name="Kellner H."/>
            <person name="Castanera R."/>
            <person name="Alfaro M."/>
            <person name="Ramirez L."/>
            <person name="Pisabarro A.G."/>
            <person name="Kuo A."/>
            <person name="Tritt A."/>
            <person name="Lipzen A."/>
            <person name="He G."/>
            <person name="Yan M."/>
            <person name="Ng V."/>
            <person name="Cullen D."/>
            <person name="Martin F."/>
            <person name="Rosso M.-N."/>
            <person name="Henrissat B."/>
            <person name="Hibbett D."/>
            <person name="Martinez A.T."/>
            <person name="Grigoriev I.V."/>
        </authorList>
    </citation>
    <scope>NUCLEOTIDE SEQUENCE</scope>
    <source>
        <strain evidence="1">MF-IS2</strain>
    </source>
</reference>
<comment type="caution">
    <text evidence="1">The sequence shown here is derived from an EMBL/GenBank/DDBJ whole genome shotgun (WGS) entry which is preliminary data.</text>
</comment>
<name>A0A9P5X0I4_9AGAR</name>
<organism evidence="1 2">
    <name type="scientific">Macrolepiota fuliginosa MF-IS2</name>
    <dbReference type="NCBI Taxonomy" id="1400762"/>
    <lineage>
        <taxon>Eukaryota</taxon>
        <taxon>Fungi</taxon>
        <taxon>Dikarya</taxon>
        <taxon>Basidiomycota</taxon>
        <taxon>Agaricomycotina</taxon>
        <taxon>Agaricomycetes</taxon>
        <taxon>Agaricomycetidae</taxon>
        <taxon>Agaricales</taxon>
        <taxon>Agaricineae</taxon>
        <taxon>Agaricaceae</taxon>
        <taxon>Macrolepiota</taxon>
    </lineage>
</organism>
<dbReference type="AlphaFoldDB" id="A0A9P5X0I4"/>
<proteinExistence type="predicted"/>